<sequence>MVHEPKKQKNNRFVNGMKAVVTRARNYVTLRRRYDMTELRCYQVLAERTLDDGLRAWRFGTFLIPLTAVNLFIGKSLRKSGQVWSDLVVNVPYSDYLSAMKIAKHQEEEELLDRLARYPKTKPLDEGFCVELNSYDAYTVLYLNEFRTGMGRPSSNEWNLIFGKHLPNFYVH</sequence>
<protein>
    <submittedName>
        <fullName evidence="1">Uncharacterized protein</fullName>
    </submittedName>
</protein>
<evidence type="ECO:0000313" key="2">
    <source>
        <dbReference type="Proteomes" id="UP000614601"/>
    </source>
</evidence>
<dbReference type="Proteomes" id="UP000614601">
    <property type="component" value="Unassembled WGS sequence"/>
</dbReference>
<dbReference type="EMBL" id="CAJFCW020000006">
    <property type="protein sequence ID" value="CAG9125172.1"/>
    <property type="molecule type" value="Genomic_DNA"/>
</dbReference>
<accession>A0A811LN52</accession>
<comment type="caution">
    <text evidence="1">The sequence shown here is derived from an EMBL/GenBank/DDBJ whole genome shotgun (WGS) entry which is preliminary data.</text>
</comment>
<name>A0A811LN52_9BILA</name>
<proteinExistence type="predicted"/>
<reference evidence="1" key="1">
    <citation type="submission" date="2020-09" db="EMBL/GenBank/DDBJ databases">
        <authorList>
            <person name="Kikuchi T."/>
        </authorList>
    </citation>
    <scope>NUCLEOTIDE SEQUENCE</scope>
    <source>
        <strain evidence="1">SH1</strain>
    </source>
</reference>
<dbReference type="Proteomes" id="UP000783686">
    <property type="component" value="Unassembled WGS sequence"/>
</dbReference>
<dbReference type="AlphaFoldDB" id="A0A811LN52"/>
<evidence type="ECO:0000313" key="1">
    <source>
        <dbReference type="EMBL" id="CAD5228867.1"/>
    </source>
</evidence>
<gene>
    <name evidence="1" type="ORF">BOKJ2_LOCUS12926</name>
</gene>
<keyword evidence="2" id="KW-1185">Reference proteome</keyword>
<organism evidence="1 2">
    <name type="scientific">Bursaphelenchus okinawaensis</name>
    <dbReference type="NCBI Taxonomy" id="465554"/>
    <lineage>
        <taxon>Eukaryota</taxon>
        <taxon>Metazoa</taxon>
        <taxon>Ecdysozoa</taxon>
        <taxon>Nematoda</taxon>
        <taxon>Chromadorea</taxon>
        <taxon>Rhabditida</taxon>
        <taxon>Tylenchina</taxon>
        <taxon>Tylenchomorpha</taxon>
        <taxon>Aphelenchoidea</taxon>
        <taxon>Aphelenchoididae</taxon>
        <taxon>Bursaphelenchus</taxon>
    </lineage>
</organism>
<dbReference type="EMBL" id="CAJFDH010000006">
    <property type="protein sequence ID" value="CAD5228867.1"/>
    <property type="molecule type" value="Genomic_DNA"/>
</dbReference>